<proteinExistence type="predicted"/>
<keyword evidence="1" id="KW-1133">Transmembrane helix</keyword>
<name>A0A257LU37_UNCW3</name>
<organism evidence="2 3">
    <name type="scientific">candidate division WOR-3 bacterium 4484_18</name>
    <dbReference type="NCBI Taxonomy" id="2020626"/>
    <lineage>
        <taxon>Bacteria</taxon>
        <taxon>Bacteria division WOR-3</taxon>
    </lineage>
</organism>
<reference evidence="3" key="1">
    <citation type="submission" date="2017-07" db="EMBL/GenBank/DDBJ databases">
        <title>Novel pathways for hydrocarbon cycling and metabolic interdependencies in hydrothermal sediment communities.</title>
        <authorList>
            <person name="Dombrowski N."/>
            <person name="Seitz K."/>
            <person name="Teske A."/>
            <person name="Baker B."/>
        </authorList>
    </citation>
    <scope>NUCLEOTIDE SEQUENCE [LARGE SCALE GENOMIC DNA]</scope>
</reference>
<dbReference type="Proteomes" id="UP000216312">
    <property type="component" value="Unassembled WGS sequence"/>
</dbReference>
<feature type="non-terminal residue" evidence="2">
    <location>
        <position position="120"/>
    </location>
</feature>
<keyword evidence="1" id="KW-0472">Membrane</keyword>
<gene>
    <name evidence="2" type="ORF">CGW93_02200</name>
</gene>
<accession>A0A257LU37</accession>
<evidence type="ECO:0000313" key="2">
    <source>
        <dbReference type="EMBL" id="OYV03185.1"/>
    </source>
</evidence>
<protein>
    <submittedName>
        <fullName evidence="2">Uncharacterized protein</fullName>
    </submittedName>
</protein>
<keyword evidence="1" id="KW-0812">Transmembrane</keyword>
<comment type="caution">
    <text evidence="2">The sequence shown here is derived from an EMBL/GenBank/DDBJ whole genome shotgun (WGS) entry which is preliminary data.</text>
</comment>
<feature type="transmembrane region" description="Helical" evidence="1">
    <location>
        <begin position="37"/>
        <end position="54"/>
    </location>
</feature>
<sequence>MCSYIRSTYVDTVRAIYTGEYTNHRTEAWGSVLLERSLAFLGLGTVSLMGALLYKPEVRFFHVIAGFIRKVMNRILPRLKFRGLGDKLLFFYDRLHEYRGYPGTLVTVYFISIFVQLCIA</sequence>
<dbReference type="EMBL" id="NMUJ01000018">
    <property type="protein sequence ID" value="OYV03185.1"/>
    <property type="molecule type" value="Genomic_DNA"/>
</dbReference>
<evidence type="ECO:0000313" key="3">
    <source>
        <dbReference type="Proteomes" id="UP000216312"/>
    </source>
</evidence>
<dbReference type="AlphaFoldDB" id="A0A257LU37"/>
<evidence type="ECO:0000256" key="1">
    <source>
        <dbReference type="SAM" id="Phobius"/>
    </source>
</evidence>